<accession>A0ABR4LSB6</accession>
<gene>
    <name evidence="1" type="ORF">BJX67DRAFT_353060</name>
</gene>
<comment type="caution">
    <text evidence="1">The sequence shown here is derived from an EMBL/GenBank/DDBJ whole genome shotgun (WGS) entry which is preliminary data.</text>
</comment>
<protein>
    <submittedName>
        <fullName evidence="1">Uncharacterized protein</fullName>
    </submittedName>
</protein>
<sequence length="94" mass="10161">MCEGSSTGNTMTMTAVCGSAAFHRICLAGQWMGCHCLHPQQEIHPKRSACLRAPPRIARGRLEGQQSESARHLGGLREMAGARSPRAMLWASLS</sequence>
<keyword evidence="2" id="KW-1185">Reference proteome</keyword>
<dbReference type="Proteomes" id="UP001610432">
    <property type="component" value="Unassembled WGS sequence"/>
</dbReference>
<name>A0ABR4LSB6_9EURO</name>
<proteinExistence type="predicted"/>
<organism evidence="1 2">
    <name type="scientific">Aspergillus lucknowensis</name>
    <dbReference type="NCBI Taxonomy" id="176173"/>
    <lineage>
        <taxon>Eukaryota</taxon>
        <taxon>Fungi</taxon>
        <taxon>Dikarya</taxon>
        <taxon>Ascomycota</taxon>
        <taxon>Pezizomycotina</taxon>
        <taxon>Eurotiomycetes</taxon>
        <taxon>Eurotiomycetidae</taxon>
        <taxon>Eurotiales</taxon>
        <taxon>Aspergillaceae</taxon>
        <taxon>Aspergillus</taxon>
        <taxon>Aspergillus subgen. Nidulantes</taxon>
    </lineage>
</organism>
<dbReference type="GeneID" id="98144160"/>
<dbReference type="RefSeq" id="XP_070886400.1">
    <property type="nucleotide sequence ID" value="XM_071029088.1"/>
</dbReference>
<dbReference type="EMBL" id="JBFXLQ010000019">
    <property type="protein sequence ID" value="KAL2867421.1"/>
    <property type="molecule type" value="Genomic_DNA"/>
</dbReference>
<evidence type="ECO:0000313" key="2">
    <source>
        <dbReference type="Proteomes" id="UP001610432"/>
    </source>
</evidence>
<evidence type="ECO:0000313" key="1">
    <source>
        <dbReference type="EMBL" id="KAL2867421.1"/>
    </source>
</evidence>
<reference evidence="1 2" key="1">
    <citation type="submission" date="2024-07" db="EMBL/GenBank/DDBJ databases">
        <title>Section-level genome sequencing and comparative genomics of Aspergillus sections Usti and Cavernicolus.</title>
        <authorList>
            <consortium name="Lawrence Berkeley National Laboratory"/>
            <person name="Nybo J.L."/>
            <person name="Vesth T.C."/>
            <person name="Theobald S."/>
            <person name="Frisvad J.C."/>
            <person name="Larsen T.O."/>
            <person name="Kjaerboelling I."/>
            <person name="Rothschild-Mancinelli K."/>
            <person name="Lyhne E.K."/>
            <person name="Kogle M.E."/>
            <person name="Barry K."/>
            <person name="Clum A."/>
            <person name="Na H."/>
            <person name="Ledsgaard L."/>
            <person name="Lin J."/>
            <person name="Lipzen A."/>
            <person name="Kuo A."/>
            <person name="Riley R."/>
            <person name="Mondo S."/>
            <person name="Labutti K."/>
            <person name="Haridas S."/>
            <person name="Pangalinan J."/>
            <person name="Salamov A.A."/>
            <person name="Simmons B.A."/>
            <person name="Magnuson J.K."/>
            <person name="Chen J."/>
            <person name="Drula E."/>
            <person name="Henrissat B."/>
            <person name="Wiebenga A."/>
            <person name="Lubbers R.J."/>
            <person name="Gomes A.C."/>
            <person name="Macurrencykelacurrency M.R."/>
            <person name="Stajich J."/>
            <person name="Grigoriev I.V."/>
            <person name="Mortensen U.H."/>
            <person name="De Vries R.P."/>
            <person name="Baker S.E."/>
            <person name="Andersen M.R."/>
        </authorList>
    </citation>
    <scope>NUCLEOTIDE SEQUENCE [LARGE SCALE GENOMIC DNA]</scope>
    <source>
        <strain evidence="1 2">CBS 449.75</strain>
    </source>
</reference>